<name>A0ABQ4LUS9_9BACL</name>
<keyword evidence="2" id="KW-1185">Reference proteome</keyword>
<organism evidence="1 2">
    <name type="scientific">Paenibacillus cookii</name>
    <dbReference type="NCBI Taxonomy" id="157839"/>
    <lineage>
        <taxon>Bacteria</taxon>
        <taxon>Bacillati</taxon>
        <taxon>Bacillota</taxon>
        <taxon>Bacilli</taxon>
        <taxon>Bacillales</taxon>
        <taxon>Paenibacillaceae</taxon>
        <taxon>Paenibacillus</taxon>
    </lineage>
</organism>
<proteinExistence type="predicted"/>
<dbReference type="RefSeq" id="WP_036708465.1">
    <property type="nucleotide sequence ID" value="NZ_BORW01000007.1"/>
</dbReference>
<comment type="caution">
    <text evidence="1">The sequence shown here is derived from an EMBL/GenBank/DDBJ whole genome shotgun (WGS) entry which is preliminary data.</text>
</comment>
<evidence type="ECO:0000313" key="2">
    <source>
        <dbReference type="Proteomes" id="UP000680638"/>
    </source>
</evidence>
<accession>A0ABQ4LUS9</accession>
<gene>
    <name evidence="1" type="ORF">J21TS3_18480</name>
</gene>
<sequence>MKLSCFIVDYCEMVQSEQGMKLNHSAPVPSVLVETLPYVSNLRVVVHLQDLTVNEPLEIELQLYDDQGQLVAFTEKNRIVAGKTELKTHCTLQTVHCKEGEFSIVLFNHGQPVYKYTYALECEDKNLHFSKLPSLHRS</sequence>
<protein>
    <submittedName>
        <fullName evidence="1">Uncharacterized protein</fullName>
    </submittedName>
</protein>
<dbReference type="EMBL" id="BORW01000007">
    <property type="protein sequence ID" value="GIO67027.1"/>
    <property type="molecule type" value="Genomic_DNA"/>
</dbReference>
<reference evidence="1 2" key="1">
    <citation type="submission" date="2021-03" db="EMBL/GenBank/DDBJ databases">
        <title>Antimicrobial resistance genes in bacteria isolated from Japanese honey, and their potential for conferring macrolide and lincosamide resistance in the American foulbrood pathogen Paenibacillus larvae.</title>
        <authorList>
            <person name="Okamoto M."/>
            <person name="Kumagai M."/>
            <person name="Kanamori H."/>
            <person name="Takamatsu D."/>
        </authorList>
    </citation>
    <scope>NUCLEOTIDE SEQUENCE [LARGE SCALE GENOMIC DNA]</scope>
    <source>
        <strain evidence="1 2">J21TS3</strain>
    </source>
</reference>
<evidence type="ECO:0000313" key="1">
    <source>
        <dbReference type="EMBL" id="GIO67027.1"/>
    </source>
</evidence>
<dbReference type="Proteomes" id="UP000680638">
    <property type="component" value="Unassembled WGS sequence"/>
</dbReference>